<keyword evidence="11 16" id="KW-0520">NAD</keyword>
<dbReference type="EMBL" id="MT921255">
    <property type="protein sequence ID" value="QWS05983.1"/>
    <property type="molecule type" value="Genomic_DNA"/>
</dbReference>
<evidence type="ECO:0000256" key="7">
    <source>
        <dbReference type="ARBA" id="ARBA00022692"/>
    </source>
</evidence>
<dbReference type="PANTHER" id="PTHR43507:SF20">
    <property type="entry name" value="NADH-UBIQUINONE OXIDOREDUCTASE CHAIN 4"/>
    <property type="match status" value="1"/>
</dbReference>
<evidence type="ECO:0000256" key="8">
    <source>
        <dbReference type="ARBA" id="ARBA00022967"/>
    </source>
</evidence>
<feature type="transmembrane region" description="Helical" evidence="16">
    <location>
        <begin position="381"/>
        <end position="414"/>
    </location>
</feature>
<keyword evidence="8" id="KW-1278">Translocase</keyword>
<evidence type="ECO:0000256" key="1">
    <source>
        <dbReference type="ARBA" id="ARBA00004225"/>
    </source>
</evidence>
<comment type="similarity">
    <text evidence="2 16">Belongs to the complex I subunit 4 family.</text>
</comment>
<evidence type="ECO:0000256" key="14">
    <source>
        <dbReference type="ARBA" id="ARBA00023136"/>
    </source>
</evidence>
<feature type="domain" description="NADH:ubiquinone oxidoreductase chain 4 N-terminal" evidence="18">
    <location>
        <begin position="1"/>
        <end position="109"/>
    </location>
</feature>
<comment type="catalytic activity">
    <reaction evidence="15 16">
        <text>a ubiquinone + NADH + 5 H(+)(in) = a ubiquinol + NAD(+) + 4 H(+)(out)</text>
        <dbReference type="Rhea" id="RHEA:29091"/>
        <dbReference type="Rhea" id="RHEA-COMP:9565"/>
        <dbReference type="Rhea" id="RHEA-COMP:9566"/>
        <dbReference type="ChEBI" id="CHEBI:15378"/>
        <dbReference type="ChEBI" id="CHEBI:16389"/>
        <dbReference type="ChEBI" id="CHEBI:17976"/>
        <dbReference type="ChEBI" id="CHEBI:57540"/>
        <dbReference type="ChEBI" id="CHEBI:57945"/>
        <dbReference type="EC" id="7.1.1.2"/>
    </reaction>
</comment>
<feature type="domain" description="NADH:quinone oxidoreductase/Mrp antiporter transmembrane" evidence="17">
    <location>
        <begin position="113"/>
        <end position="402"/>
    </location>
</feature>
<keyword evidence="13 16" id="KW-0496">Mitochondrion</keyword>
<dbReference type="GO" id="GO:0042773">
    <property type="term" value="P:ATP synthesis coupled electron transport"/>
    <property type="evidence" value="ECO:0007669"/>
    <property type="project" value="InterPro"/>
</dbReference>
<dbReference type="Pfam" id="PF01059">
    <property type="entry name" value="Oxidored_q5_N"/>
    <property type="match status" value="1"/>
</dbReference>
<dbReference type="InterPro" id="IPR001750">
    <property type="entry name" value="ND/Mrp_TM"/>
</dbReference>
<evidence type="ECO:0000256" key="16">
    <source>
        <dbReference type="RuleBase" id="RU003297"/>
    </source>
</evidence>
<evidence type="ECO:0000256" key="2">
    <source>
        <dbReference type="ARBA" id="ARBA00009025"/>
    </source>
</evidence>
<sequence length="455" mass="50830">MLKIILPTIMLLPTALLSPPKFLWVNTTTYSLMIATLSLQWLLPTYYPYKNLTQWTGIDQTSSPLLVLSCWLLPLMILASQNHLQHEPLSRKRTFISTLIMIQPFIILAFSTTELTLFYISFEATLIPTLILITRWGNQPERLSAGIYMLFYTLISSLPLLVTILYLNTQTGTLHLTMMELNPPTLTNSWTGLLSSLALLTAFMVKAPLYGFHLWLPKAHVEAPIAGSMLLAALLLKLGGYGIMRLTLLMGPLSTHLHYPFLTLSLWGALMTSSICLRQTDLKSLIAYSSVSHMGLVIAAGMIQTHWSFAGAMILMISHGLTSSMLFCLANTNYERTHSRILLLTRGLQPILPLMATWWLLANLTNMALPPTTNLMAELTIMIALFNWSNLTIILTGAATFLTASYTLFMLLTTQRGPLPSHITSLQNSNTREHLLMALHIIPLLLLILKPNLIS</sequence>
<evidence type="ECO:0000256" key="10">
    <source>
        <dbReference type="ARBA" id="ARBA00022989"/>
    </source>
</evidence>
<dbReference type="NCBIfam" id="TIGR01972">
    <property type="entry name" value="NDH_I_M"/>
    <property type="match status" value="1"/>
</dbReference>
<feature type="transmembrane region" description="Helical" evidence="16">
    <location>
        <begin position="145"/>
        <end position="167"/>
    </location>
</feature>
<keyword evidence="14 16" id="KW-0472">Membrane</keyword>
<feature type="transmembrane region" description="Helical" evidence="16">
    <location>
        <begin position="21"/>
        <end position="43"/>
    </location>
</feature>
<dbReference type="AlphaFoldDB" id="A0A8H2SDZ2"/>
<evidence type="ECO:0000256" key="6">
    <source>
        <dbReference type="ARBA" id="ARBA00022660"/>
    </source>
</evidence>
<evidence type="ECO:0000256" key="5">
    <source>
        <dbReference type="ARBA" id="ARBA00022448"/>
    </source>
</evidence>
<evidence type="ECO:0000256" key="11">
    <source>
        <dbReference type="ARBA" id="ARBA00023027"/>
    </source>
</evidence>
<evidence type="ECO:0000313" key="19">
    <source>
        <dbReference type="EMBL" id="QWS05996.1"/>
    </source>
</evidence>
<evidence type="ECO:0000259" key="17">
    <source>
        <dbReference type="Pfam" id="PF00361"/>
    </source>
</evidence>
<geneLocation type="mitochondrion" evidence="19"/>
<reference evidence="19" key="1">
    <citation type="journal article" date="2020" name="Bull. Br. Ornithol. Club">
        <title>Phenotypic variation and polymorphism confirmed among white-bellied swiftlets of the Collocalia esculenta group (Apodidae, Collocaliini) by mitochondrial and nuclear DNA evidence.</title>
        <authorList>
            <person name="Davies S.E.W."/>
            <person name="Goh W.L."/>
            <person name="Ball S.P."/>
            <person name="Siew W.S."/>
            <person name="Tarburton M."/>
        </authorList>
    </citation>
    <scope>NUCLEOTIDE SEQUENCE</scope>
</reference>
<comment type="function">
    <text evidence="16">Core subunit of the mitochondrial membrane respiratory chain NADH dehydrogenase (Complex I) which catalyzes electron transfer from NADH through the respiratory chain, using ubiquinone as an electron acceptor. Essential for the catalytic activity and assembly of complex I.</text>
</comment>
<dbReference type="InterPro" id="IPR010227">
    <property type="entry name" value="NADH_Q_OxRdtase_chainM/4"/>
</dbReference>
<accession>A0A8H2SDZ2</accession>
<dbReference type="EMBL" id="MT921254">
    <property type="protein sequence ID" value="QWS05970.1"/>
    <property type="molecule type" value="Genomic_DNA"/>
</dbReference>
<protein>
    <recommendedName>
        <fullName evidence="4 16">NADH-ubiquinone oxidoreductase chain 4</fullName>
        <ecNumber evidence="3 16">7.1.1.2</ecNumber>
    </recommendedName>
</protein>
<feature type="transmembrane region" description="Helical" evidence="16">
    <location>
        <begin position="116"/>
        <end position="133"/>
    </location>
</feature>
<dbReference type="InterPro" id="IPR003918">
    <property type="entry name" value="NADH_UbQ_OxRdtase"/>
</dbReference>
<feature type="transmembrane region" description="Helical" evidence="16">
    <location>
        <begin position="309"/>
        <end position="329"/>
    </location>
</feature>
<feature type="transmembrane region" description="Helical" evidence="16">
    <location>
        <begin position="93"/>
        <end position="110"/>
    </location>
</feature>
<evidence type="ECO:0000256" key="9">
    <source>
        <dbReference type="ARBA" id="ARBA00022982"/>
    </source>
</evidence>
<evidence type="ECO:0000259" key="18">
    <source>
        <dbReference type="Pfam" id="PF01059"/>
    </source>
</evidence>
<proteinExistence type="inferred from homology"/>
<evidence type="ECO:0000256" key="13">
    <source>
        <dbReference type="ARBA" id="ARBA00023128"/>
    </source>
</evidence>
<dbReference type="PRINTS" id="PR01437">
    <property type="entry name" value="NUOXDRDTASE4"/>
</dbReference>
<keyword evidence="6 16" id="KW-0679">Respiratory chain</keyword>
<keyword evidence="5 16" id="KW-0813">Transport</keyword>
<dbReference type="GO" id="GO:0003954">
    <property type="term" value="F:NADH dehydrogenase activity"/>
    <property type="evidence" value="ECO:0007669"/>
    <property type="project" value="TreeGrafter"/>
</dbReference>
<dbReference type="GO" id="GO:0015990">
    <property type="term" value="P:electron transport coupled proton transport"/>
    <property type="evidence" value="ECO:0007669"/>
    <property type="project" value="TreeGrafter"/>
</dbReference>
<dbReference type="Pfam" id="PF00361">
    <property type="entry name" value="Proton_antipo_M"/>
    <property type="match status" value="1"/>
</dbReference>
<dbReference type="EMBL" id="MT921253">
    <property type="protein sequence ID" value="QWS05957.1"/>
    <property type="molecule type" value="Genomic_DNA"/>
</dbReference>
<evidence type="ECO:0000256" key="4">
    <source>
        <dbReference type="ARBA" id="ARBA00021006"/>
    </source>
</evidence>
<keyword evidence="9 16" id="KW-0249">Electron transport</keyword>
<organism evidence="19">
    <name type="scientific">Collocalia esculenta spilura</name>
    <dbReference type="NCBI Taxonomy" id="2336746"/>
    <lineage>
        <taxon>Eukaryota</taxon>
        <taxon>Metazoa</taxon>
        <taxon>Chordata</taxon>
        <taxon>Craniata</taxon>
        <taxon>Vertebrata</taxon>
        <taxon>Euteleostomi</taxon>
        <taxon>Archelosauria</taxon>
        <taxon>Archosauria</taxon>
        <taxon>Dinosauria</taxon>
        <taxon>Saurischia</taxon>
        <taxon>Theropoda</taxon>
        <taxon>Coelurosauria</taxon>
        <taxon>Aves</taxon>
        <taxon>Neognathae</taxon>
        <taxon>Neoaves</taxon>
        <taxon>Strisores</taxon>
        <taxon>Apodiformes</taxon>
        <taxon>Apodidae</taxon>
        <taxon>Apodinae</taxon>
        <taxon>Collocalia</taxon>
    </lineage>
</organism>
<dbReference type="GO" id="GO:0048039">
    <property type="term" value="F:ubiquinone binding"/>
    <property type="evidence" value="ECO:0007669"/>
    <property type="project" value="TreeGrafter"/>
</dbReference>
<feature type="transmembrane region" description="Helical" evidence="16">
    <location>
        <begin position="284"/>
        <end position="303"/>
    </location>
</feature>
<evidence type="ECO:0000256" key="12">
    <source>
        <dbReference type="ARBA" id="ARBA00023075"/>
    </source>
</evidence>
<feature type="transmembrane region" description="Helical" evidence="16">
    <location>
        <begin position="341"/>
        <end position="361"/>
    </location>
</feature>
<dbReference type="EC" id="7.1.1.2" evidence="3 16"/>
<keyword evidence="12 16" id="KW-0830">Ubiquinone</keyword>
<feature type="transmembrane region" description="Helical" evidence="16">
    <location>
        <begin position="187"/>
        <end position="205"/>
    </location>
</feature>
<feature type="transmembrane region" description="Helical" evidence="16">
    <location>
        <begin position="225"/>
        <end position="244"/>
    </location>
</feature>
<keyword evidence="7 16" id="KW-0812">Transmembrane</keyword>
<comment type="subcellular location">
    <subcellularLocation>
        <location evidence="1 16">Mitochondrion membrane</location>
        <topology evidence="1 16">Multi-pass membrane protein</topology>
    </subcellularLocation>
</comment>
<dbReference type="GO" id="GO:0031966">
    <property type="term" value="C:mitochondrial membrane"/>
    <property type="evidence" value="ECO:0007669"/>
    <property type="project" value="UniProtKB-SubCell"/>
</dbReference>
<feature type="transmembrane region" description="Helical" evidence="16">
    <location>
        <begin position="256"/>
        <end position="277"/>
    </location>
</feature>
<dbReference type="InterPro" id="IPR000260">
    <property type="entry name" value="NADH4_N"/>
</dbReference>
<evidence type="ECO:0000256" key="15">
    <source>
        <dbReference type="ARBA" id="ARBA00049551"/>
    </source>
</evidence>
<keyword evidence="10 16" id="KW-1133">Transmembrane helix</keyword>
<evidence type="ECO:0000256" key="3">
    <source>
        <dbReference type="ARBA" id="ARBA00012944"/>
    </source>
</evidence>
<name>A0A8H2SDZ2_9AVES</name>
<dbReference type="PANTHER" id="PTHR43507">
    <property type="entry name" value="NADH-UBIQUINONE OXIDOREDUCTASE CHAIN 4"/>
    <property type="match status" value="1"/>
</dbReference>
<dbReference type="EMBL" id="MT921256">
    <property type="protein sequence ID" value="QWS05996.1"/>
    <property type="molecule type" value="Genomic_DNA"/>
</dbReference>
<gene>
    <name evidence="19" type="primary">ND4</name>
    <name evidence="19" type="synonym">NADH4</name>
</gene>
<feature type="transmembrane region" description="Helical" evidence="16">
    <location>
        <begin position="63"/>
        <end position="81"/>
    </location>
</feature>
<dbReference type="GO" id="GO:0008137">
    <property type="term" value="F:NADH dehydrogenase (ubiquinone) activity"/>
    <property type="evidence" value="ECO:0007669"/>
    <property type="project" value="UniProtKB-UniRule"/>
</dbReference>